<evidence type="ECO:0000256" key="8">
    <source>
        <dbReference type="PIRSR" id="PIRSR000294-1"/>
    </source>
</evidence>
<protein>
    <recommendedName>
        <fullName evidence="11">Cytochrome c domain-containing protein</fullName>
    </recommendedName>
</protein>
<dbReference type="PIRSF" id="PIRSF000294">
    <property type="entry name" value="Cytochrome-c_peroxidase"/>
    <property type="match status" value="1"/>
</dbReference>
<feature type="binding site" description="covalent" evidence="8">
    <location>
        <position position="245"/>
    </location>
    <ligand>
        <name>heme c</name>
        <dbReference type="ChEBI" id="CHEBI:61717"/>
        <label>2</label>
    </ligand>
</feature>
<feature type="binding site" description="covalent" evidence="8">
    <location>
        <position position="99"/>
    </location>
    <ligand>
        <name>heme c</name>
        <dbReference type="ChEBI" id="CHEBI:61717"/>
        <label>1</label>
    </ligand>
</feature>
<feature type="binding site" description="axial binding residue" evidence="9">
    <location>
        <position position="246"/>
    </location>
    <ligand>
        <name>heme c</name>
        <dbReference type="ChEBI" id="CHEBI:61717"/>
        <label>2</label>
    </ligand>
    <ligandPart>
        <name>Fe</name>
        <dbReference type="ChEBI" id="CHEBI:18248"/>
    </ligandPart>
</feature>
<evidence type="ECO:0000256" key="6">
    <source>
        <dbReference type="ARBA" id="ARBA00023002"/>
    </source>
</evidence>
<accession>A0AB37UQ46</accession>
<keyword evidence="2 8" id="KW-0349">Heme</keyword>
<feature type="domain" description="Cytochrome c" evidence="11">
    <location>
        <begin position="77"/>
        <end position="209"/>
    </location>
</feature>
<evidence type="ECO:0000313" key="13">
    <source>
        <dbReference type="Proteomes" id="UP000282574"/>
    </source>
</evidence>
<proteinExistence type="predicted"/>
<dbReference type="EMBL" id="RSCK01000006">
    <property type="protein sequence ID" value="RUT13508.1"/>
    <property type="molecule type" value="Genomic_DNA"/>
</dbReference>
<dbReference type="AlphaFoldDB" id="A0AB37UQ46"/>
<keyword evidence="3 9" id="KW-0479">Metal-binding</keyword>
<dbReference type="PROSITE" id="PS51007">
    <property type="entry name" value="CYTC"/>
    <property type="match status" value="2"/>
</dbReference>
<dbReference type="Pfam" id="PF03150">
    <property type="entry name" value="CCP_MauG"/>
    <property type="match status" value="1"/>
</dbReference>
<dbReference type="Gene3D" id="1.10.760.10">
    <property type="entry name" value="Cytochrome c-like domain"/>
    <property type="match status" value="2"/>
</dbReference>
<dbReference type="PANTHER" id="PTHR30600">
    <property type="entry name" value="CYTOCHROME C PEROXIDASE-RELATED"/>
    <property type="match status" value="1"/>
</dbReference>
<evidence type="ECO:0000259" key="11">
    <source>
        <dbReference type="PROSITE" id="PS51007"/>
    </source>
</evidence>
<organism evidence="12 13">
    <name type="scientific">Chroococcidiopsis cubana SAG 39.79</name>
    <dbReference type="NCBI Taxonomy" id="388085"/>
    <lineage>
        <taxon>Bacteria</taxon>
        <taxon>Bacillati</taxon>
        <taxon>Cyanobacteriota</taxon>
        <taxon>Cyanophyceae</taxon>
        <taxon>Chroococcidiopsidales</taxon>
        <taxon>Chroococcidiopsidaceae</taxon>
        <taxon>Chroococcidiopsis</taxon>
    </lineage>
</organism>
<feature type="binding site" description="covalent" evidence="8">
    <location>
        <position position="242"/>
    </location>
    <ligand>
        <name>heme c</name>
        <dbReference type="ChEBI" id="CHEBI:61717"/>
        <label>2</label>
    </ligand>
</feature>
<gene>
    <name evidence="12" type="ORF">DSM107010_11310</name>
</gene>
<dbReference type="InterPro" id="IPR036909">
    <property type="entry name" value="Cyt_c-like_dom_sf"/>
</dbReference>
<dbReference type="PANTHER" id="PTHR30600:SF7">
    <property type="entry name" value="CYTOCHROME C PEROXIDASE-RELATED"/>
    <property type="match status" value="1"/>
</dbReference>
<dbReference type="InterPro" id="IPR004852">
    <property type="entry name" value="Di-haem_cyt_c_peroxidsae"/>
</dbReference>
<dbReference type="GO" id="GO:0004130">
    <property type="term" value="F:cytochrome-c peroxidase activity"/>
    <property type="evidence" value="ECO:0007669"/>
    <property type="project" value="TreeGrafter"/>
</dbReference>
<feature type="binding site" description="axial binding residue" evidence="9">
    <location>
        <position position="322"/>
    </location>
    <ligand>
        <name>heme c</name>
        <dbReference type="ChEBI" id="CHEBI:61717"/>
        <label>2</label>
    </ligand>
    <ligandPart>
        <name>Fe</name>
        <dbReference type="ChEBI" id="CHEBI:18248"/>
    </ligandPart>
</feature>
<feature type="domain" description="Cytochrome c" evidence="11">
    <location>
        <begin position="228"/>
        <end position="347"/>
    </location>
</feature>
<keyword evidence="6" id="KW-0560">Oxidoreductase</keyword>
<feature type="binding site" description="covalent" evidence="8">
    <location>
        <position position="102"/>
    </location>
    <ligand>
        <name>heme c</name>
        <dbReference type="ChEBI" id="CHEBI:61717"/>
        <label>1</label>
    </ligand>
</feature>
<comment type="caution">
    <text evidence="12">The sequence shown here is derived from an EMBL/GenBank/DDBJ whole genome shotgun (WGS) entry which is preliminary data.</text>
</comment>
<evidence type="ECO:0000256" key="5">
    <source>
        <dbReference type="ARBA" id="ARBA00022764"/>
    </source>
</evidence>
<evidence type="ECO:0000256" key="1">
    <source>
        <dbReference type="ARBA" id="ARBA00004418"/>
    </source>
</evidence>
<evidence type="ECO:0000256" key="3">
    <source>
        <dbReference type="ARBA" id="ARBA00022723"/>
    </source>
</evidence>
<evidence type="ECO:0000256" key="7">
    <source>
        <dbReference type="ARBA" id="ARBA00023004"/>
    </source>
</evidence>
<feature type="binding site" description="axial binding residue" evidence="9">
    <location>
        <position position="103"/>
    </location>
    <ligand>
        <name>heme c</name>
        <dbReference type="ChEBI" id="CHEBI:61717"/>
        <label>1</label>
    </ligand>
    <ligandPart>
        <name>Fe</name>
        <dbReference type="ChEBI" id="CHEBI:18248"/>
    </ligandPart>
</feature>
<comment type="PTM">
    <text evidence="8">Binds 2 heme groups per subunit.</text>
</comment>
<keyword evidence="7 9" id="KW-0408">Iron</keyword>
<keyword evidence="5" id="KW-0574">Periplasm</keyword>
<keyword evidence="4" id="KW-0732">Signal</keyword>
<keyword evidence="13" id="KW-1185">Reference proteome</keyword>
<dbReference type="InterPro" id="IPR051395">
    <property type="entry name" value="Cytochrome_c_Peroxidase/MauG"/>
</dbReference>
<dbReference type="InterPro" id="IPR026259">
    <property type="entry name" value="MauG/Cytc_peroxidase"/>
</dbReference>
<evidence type="ECO:0000313" key="12">
    <source>
        <dbReference type="EMBL" id="RUT13508.1"/>
    </source>
</evidence>
<keyword evidence="10" id="KW-0812">Transmembrane</keyword>
<reference evidence="12 13" key="1">
    <citation type="journal article" date="2019" name="Genome Biol. Evol.">
        <title>Day and night: Metabolic profiles and evolutionary relationships of six axenic non-marine cyanobacteria.</title>
        <authorList>
            <person name="Will S.E."/>
            <person name="Henke P."/>
            <person name="Boedeker C."/>
            <person name="Huang S."/>
            <person name="Brinkmann H."/>
            <person name="Rohde M."/>
            <person name="Jarek M."/>
            <person name="Friedl T."/>
            <person name="Seufert S."/>
            <person name="Schumacher M."/>
            <person name="Overmann J."/>
            <person name="Neumann-Schaal M."/>
            <person name="Petersen J."/>
        </authorList>
    </citation>
    <scope>NUCLEOTIDE SEQUENCE [LARGE SCALE GENOMIC DNA]</scope>
    <source>
        <strain evidence="12 13">SAG 39.79</strain>
    </source>
</reference>
<feature type="transmembrane region" description="Helical" evidence="10">
    <location>
        <begin position="21"/>
        <end position="39"/>
    </location>
</feature>
<dbReference type="GO" id="GO:0009055">
    <property type="term" value="F:electron transfer activity"/>
    <property type="evidence" value="ECO:0007669"/>
    <property type="project" value="InterPro"/>
</dbReference>
<evidence type="ECO:0000256" key="10">
    <source>
        <dbReference type="SAM" id="Phobius"/>
    </source>
</evidence>
<comment type="subcellular location">
    <subcellularLocation>
        <location evidence="1">Periplasm</location>
    </subcellularLocation>
</comment>
<dbReference type="InterPro" id="IPR009056">
    <property type="entry name" value="Cyt_c-like_dom"/>
</dbReference>
<dbReference type="GO" id="GO:0046872">
    <property type="term" value="F:metal ion binding"/>
    <property type="evidence" value="ECO:0007669"/>
    <property type="project" value="UniProtKB-KW"/>
</dbReference>
<keyword evidence="10" id="KW-1133">Transmembrane helix</keyword>
<evidence type="ECO:0000256" key="2">
    <source>
        <dbReference type="ARBA" id="ARBA00022617"/>
    </source>
</evidence>
<evidence type="ECO:0000256" key="4">
    <source>
        <dbReference type="ARBA" id="ARBA00022729"/>
    </source>
</evidence>
<evidence type="ECO:0000256" key="9">
    <source>
        <dbReference type="PIRSR" id="PIRSR000294-2"/>
    </source>
</evidence>
<keyword evidence="10" id="KW-0472">Membrane</keyword>
<dbReference type="GO" id="GO:0020037">
    <property type="term" value="F:heme binding"/>
    <property type="evidence" value="ECO:0007669"/>
    <property type="project" value="InterPro"/>
</dbReference>
<dbReference type="SUPFAM" id="SSF46626">
    <property type="entry name" value="Cytochrome c"/>
    <property type="match status" value="2"/>
</dbReference>
<dbReference type="Proteomes" id="UP000282574">
    <property type="component" value="Unassembled WGS sequence"/>
</dbReference>
<sequence>MNQIETLYNKNLLLMTKQVLRRIYLVALVFLATLVAIWWQRIQTPQPMREAVFERIETVQVDEPIQPIPLQISLDRGKVALGEQLFHEPRLSSDNKISCLSCHALNRGGADNKAFSIGVNGKVGNINAPTVYNSAFNAYLNWNGKFATLEDFTTAVIQNPTAMGIEWQVLLPKLQRVPDYVRAFNQNYPDGLTATNVVDAIATYLRSLYTPNSRFDRYLRGDKSAINATEKEGYRLFQAYGCVSCHQGMNVGGNLFQKFGIMGDYFRDRGKITKVDLGRYNVTQNEADMFVFRVPSLRNVALTAPYFHDGSARTLEQAINIMAKYQLGRSLSAKDTQLIVQFLRTLTGEHSELKSGDR</sequence>
<dbReference type="GO" id="GO:0042597">
    <property type="term" value="C:periplasmic space"/>
    <property type="evidence" value="ECO:0007669"/>
    <property type="project" value="UniProtKB-SubCell"/>
</dbReference>
<comment type="cofactor">
    <cofactor evidence="8">
        <name>heme</name>
        <dbReference type="ChEBI" id="CHEBI:30413"/>
    </cofactor>
    <text evidence="8">Binds 2 heme groups.</text>
</comment>
<name>A0AB37UQ46_9CYAN</name>